<dbReference type="AlphaFoldDB" id="A0A0N4VB76"/>
<dbReference type="InterPro" id="IPR040008">
    <property type="entry name" value="Ribosomal_mL46"/>
</dbReference>
<evidence type="ECO:0000313" key="5">
    <source>
        <dbReference type="WBParaSite" id="EVEC_0000777801-mRNA-1"/>
    </source>
</evidence>
<organism evidence="5">
    <name type="scientific">Enterobius vermicularis</name>
    <name type="common">Human pinworm</name>
    <dbReference type="NCBI Taxonomy" id="51028"/>
    <lineage>
        <taxon>Eukaryota</taxon>
        <taxon>Metazoa</taxon>
        <taxon>Ecdysozoa</taxon>
        <taxon>Nematoda</taxon>
        <taxon>Chromadorea</taxon>
        <taxon>Rhabditida</taxon>
        <taxon>Spirurina</taxon>
        <taxon>Oxyuridomorpha</taxon>
        <taxon>Oxyuroidea</taxon>
        <taxon>Oxyuridae</taxon>
        <taxon>Enterobius</taxon>
    </lineage>
</organism>
<gene>
    <name evidence="3" type="ORF">EVEC_LOCUS7262</name>
</gene>
<dbReference type="Pfam" id="PF11788">
    <property type="entry name" value="MRP-L46"/>
    <property type="match status" value="1"/>
</dbReference>
<evidence type="ECO:0000313" key="3">
    <source>
        <dbReference type="EMBL" id="VDD92511.1"/>
    </source>
</evidence>
<dbReference type="GO" id="GO:0003735">
    <property type="term" value="F:structural constituent of ribosome"/>
    <property type="evidence" value="ECO:0007669"/>
    <property type="project" value="InterPro"/>
</dbReference>
<protein>
    <recommendedName>
        <fullName evidence="1">39S ribosomal protein L46, mitochondrial</fullName>
    </recommendedName>
</protein>
<dbReference type="InterPro" id="IPR000086">
    <property type="entry name" value="NUDIX_hydrolase_dom"/>
</dbReference>
<dbReference type="OrthoDB" id="410701at2759"/>
<sequence>MQRSLKSVLFGFARFASQNAAASSSKPSLQWDICVSVALCRNPVIAPPMSPIEKEFSDITAEMEFEDSLLSDFELREIQDQKYAFGTGCFLYAQLDEKIAVSATVLKEDWAREGKELWETHRLGDLSLDSEKSLWRKLDRQLVLLVRQTFQRKDGYVSPWTLPQTIHKNGETLRQAAERCLSEITVGDLKARTLSNAPFSVFKCLYPKGLQRVDNQGTRGEKIFFYNSEILQRTEIEVNNEEIVEYKWVTAEEFAKTVTSRRYRKALSTLFIE</sequence>
<dbReference type="PROSITE" id="PS51462">
    <property type="entry name" value="NUDIX"/>
    <property type="match status" value="1"/>
</dbReference>
<name>A0A0N4VB76_ENTVE</name>
<dbReference type="GO" id="GO:0005762">
    <property type="term" value="C:mitochondrial large ribosomal subunit"/>
    <property type="evidence" value="ECO:0007669"/>
    <property type="project" value="TreeGrafter"/>
</dbReference>
<dbReference type="InterPro" id="IPR021757">
    <property type="entry name" value="Ribosomal_mL46_N"/>
</dbReference>
<dbReference type="WBParaSite" id="EVEC_0000777801-mRNA-1">
    <property type="protein sequence ID" value="EVEC_0000777801-mRNA-1"/>
    <property type="gene ID" value="EVEC_0000777801"/>
</dbReference>
<evidence type="ECO:0000256" key="1">
    <source>
        <dbReference type="ARBA" id="ARBA00035534"/>
    </source>
</evidence>
<evidence type="ECO:0000259" key="2">
    <source>
        <dbReference type="PROSITE" id="PS51462"/>
    </source>
</evidence>
<dbReference type="PANTHER" id="PTHR13124">
    <property type="entry name" value="39S RIBOSOMAL PROTEIN L46, MITOCHONDRIAL PRECURSOR-RELATED"/>
    <property type="match status" value="1"/>
</dbReference>
<dbReference type="InterPro" id="IPR015797">
    <property type="entry name" value="NUDIX_hydrolase-like_dom_sf"/>
</dbReference>
<reference evidence="3 4" key="2">
    <citation type="submission" date="2018-10" db="EMBL/GenBank/DDBJ databases">
        <authorList>
            <consortium name="Pathogen Informatics"/>
        </authorList>
    </citation>
    <scope>NUCLEOTIDE SEQUENCE [LARGE SCALE GENOMIC DNA]</scope>
</reference>
<dbReference type="PANTHER" id="PTHR13124:SF12">
    <property type="entry name" value="LARGE RIBOSOMAL SUBUNIT PROTEIN ML46"/>
    <property type="match status" value="1"/>
</dbReference>
<evidence type="ECO:0000313" key="4">
    <source>
        <dbReference type="Proteomes" id="UP000274131"/>
    </source>
</evidence>
<dbReference type="Proteomes" id="UP000274131">
    <property type="component" value="Unassembled WGS sequence"/>
</dbReference>
<dbReference type="Gene3D" id="3.90.79.10">
    <property type="entry name" value="Nucleoside Triphosphate Pyrophosphohydrolase"/>
    <property type="match status" value="1"/>
</dbReference>
<feature type="domain" description="Nudix hydrolase" evidence="2">
    <location>
        <begin position="96"/>
        <end position="271"/>
    </location>
</feature>
<dbReference type="EMBL" id="UXUI01008845">
    <property type="protein sequence ID" value="VDD92511.1"/>
    <property type="molecule type" value="Genomic_DNA"/>
</dbReference>
<dbReference type="Pfam" id="PF00293">
    <property type="entry name" value="NUDIX"/>
    <property type="match status" value="1"/>
</dbReference>
<accession>A0A0N4VB76</accession>
<dbReference type="STRING" id="51028.A0A0N4VB76"/>
<keyword evidence="4" id="KW-1185">Reference proteome</keyword>
<reference evidence="5" key="1">
    <citation type="submission" date="2017-02" db="UniProtKB">
        <authorList>
            <consortium name="WormBaseParasite"/>
        </authorList>
    </citation>
    <scope>IDENTIFICATION</scope>
</reference>
<dbReference type="SUPFAM" id="SSF55811">
    <property type="entry name" value="Nudix"/>
    <property type="match status" value="1"/>
</dbReference>
<proteinExistence type="predicted"/>